<dbReference type="eggNOG" id="ENOG502TDZD">
    <property type="taxonomic scope" value="Eukaryota"/>
</dbReference>
<dbReference type="PROSITE" id="PS00213">
    <property type="entry name" value="LIPOCALIN"/>
    <property type="match status" value="1"/>
</dbReference>
<dbReference type="InterPro" id="IPR012674">
    <property type="entry name" value="Calycin"/>
</dbReference>
<evidence type="ECO:0000256" key="6">
    <source>
        <dbReference type="SAM" id="SignalP"/>
    </source>
</evidence>
<dbReference type="Pfam" id="PF00061">
    <property type="entry name" value="Lipocalin"/>
    <property type="match status" value="1"/>
</dbReference>
<dbReference type="Proteomes" id="UP000009136">
    <property type="component" value="Chromosome Y"/>
</dbReference>
<dbReference type="Bgee" id="ENSBTAG00000046084">
    <property type="expression patterns" value="Expressed in abomasum and 36 other cell types or tissues"/>
</dbReference>
<dbReference type="RefSeq" id="NP_001069227.1">
    <property type="nucleotide sequence ID" value="NM_001075759.2"/>
</dbReference>
<dbReference type="EMBL" id="BC122739">
    <property type="protein sequence ID" value="AAI22740.1"/>
    <property type="molecule type" value="mRNA"/>
</dbReference>
<dbReference type="InterPro" id="IPR000566">
    <property type="entry name" value="Lipocln_cytosolic_FA-bd_dom"/>
</dbReference>
<dbReference type="Ensembl" id="ENSBTAT00000144063.1">
    <property type="protein sequence ID" value="ENSBTAP00000106981.1"/>
    <property type="gene ID" value="ENSBTAG00000072749.1"/>
</dbReference>
<evidence type="ECO:0000313" key="9">
    <source>
        <dbReference type="Ensembl" id="ENSBTAP00000055563.1"/>
    </source>
</evidence>
<dbReference type="Proteomes" id="UP000009136">
    <property type="component" value="Chromosome X"/>
</dbReference>
<reference evidence="9" key="4">
    <citation type="submission" date="2025-05" db="UniProtKB">
        <authorList>
            <consortium name="Ensembl"/>
        </authorList>
    </citation>
    <scope>IDENTIFICATION</scope>
    <source>
        <strain evidence="9">Hereford</strain>
    </source>
</reference>
<dbReference type="KEGG" id="bta:517854"/>
<feature type="domain" description="Lipocalin/cytosolic fatty-acid binding" evidence="7">
    <location>
        <begin position="29"/>
        <end position="168"/>
    </location>
</feature>
<sequence>MKILFLSLVLLVVCAAQETPAEIDPSKVVGEWRTIYAAADNKEKIVEGGPLRCYNRHIECINNCEQLSLSFYIKFDGTCQFFSGVLQRQEGGVYFIEFEGKIYLQIIHVTDNILVFYYENDDGEKITKVTEGSAKGTSFTPEEFQKYQQLNNERGIPNENIENIIETDDCPP</sequence>
<keyword evidence="6" id="KW-0732">Signal</keyword>
<dbReference type="Gene3D" id="2.40.128.20">
    <property type="match status" value="1"/>
</dbReference>
<evidence type="ECO:0000256" key="5">
    <source>
        <dbReference type="RuleBase" id="RU003695"/>
    </source>
</evidence>
<dbReference type="InterPro" id="IPR002345">
    <property type="entry name" value="Lipocalin"/>
</dbReference>
<dbReference type="PRINTS" id="PR01173">
    <property type="entry name" value="ODORANTBNDNG"/>
</dbReference>
<comment type="similarity">
    <text evidence="2 5">Belongs to the calycin superfamily. Lipocalin family.</text>
</comment>
<dbReference type="PaxDb" id="9913-ENSBTAP00000055563"/>
<accession>Q0IIA2</accession>
<dbReference type="Ensembl" id="ENSBTAT00000063613.2">
    <property type="protein sequence ID" value="ENSBTAP00000055563.1"/>
    <property type="gene ID" value="ENSBTAG00000046084.2"/>
</dbReference>
<protein>
    <submittedName>
        <fullName evidence="8 9">Odorant-binding protein-like</fullName>
    </submittedName>
</protein>
<dbReference type="SUPFAM" id="SSF50814">
    <property type="entry name" value="Lipocalins"/>
    <property type="match status" value="1"/>
</dbReference>
<reference evidence="9 11" key="2">
    <citation type="submission" date="2018-03" db="EMBL/GenBank/DDBJ databases">
        <title>ARS-UCD1.2.</title>
        <authorList>
            <person name="Rosen B.D."/>
            <person name="Bickhart D.M."/>
            <person name="Koren S."/>
            <person name="Schnabel R.D."/>
            <person name="Hall R."/>
            <person name="Zimin A."/>
            <person name="Dreischer C."/>
            <person name="Schultheiss S."/>
            <person name="Schroeder S.G."/>
            <person name="Elsik C.G."/>
            <person name="Couldrey C."/>
            <person name="Liu G.E."/>
            <person name="Van Tassell C.P."/>
            <person name="Phillippy A.M."/>
            <person name="Smith T.P.L."/>
            <person name="Medrano J.F."/>
        </authorList>
    </citation>
    <scope>NUCLEOTIDE SEQUENCE [LARGE SCALE GENOMIC DNA]</scope>
    <source>
        <strain evidence="9 11">Hereford</strain>
    </source>
</reference>
<organism evidence="8">
    <name type="scientific">Bos taurus</name>
    <name type="common">Bovine</name>
    <dbReference type="NCBI Taxonomy" id="9913"/>
    <lineage>
        <taxon>Eukaryota</taxon>
        <taxon>Metazoa</taxon>
        <taxon>Chordata</taxon>
        <taxon>Craniata</taxon>
        <taxon>Vertebrata</taxon>
        <taxon>Euteleostomi</taxon>
        <taxon>Mammalia</taxon>
        <taxon>Eutheria</taxon>
        <taxon>Laurasiatheria</taxon>
        <taxon>Artiodactyla</taxon>
        <taxon>Ruminantia</taxon>
        <taxon>Pecora</taxon>
        <taxon>Bovidae</taxon>
        <taxon>Bovinae</taxon>
        <taxon>Bos</taxon>
    </lineage>
</organism>
<reference evidence="10 11" key="3">
    <citation type="submission" date="2023-06" db="EMBL/GenBank/DDBJ databases">
        <title>ARS-UI_Wagyu_Y.</title>
        <authorList>
            <person name="Olagunju T.A."/>
            <person name="Neibergs H.L."/>
            <person name="Smith T.P.L."/>
            <person name="Murdoch B.M."/>
            <person name="Rosen B.D."/>
        </authorList>
    </citation>
    <scope>NUCLEOTIDE SEQUENCE [LARGE SCALE GENOMIC DNA]</scope>
    <source>
        <strain evidence="10 11">Hereford</strain>
    </source>
</reference>
<dbReference type="OMA" id="PLRCYNR"/>
<evidence type="ECO:0000256" key="3">
    <source>
        <dbReference type="ARBA" id="ARBA00022448"/>
    </source>
</evidence>
<dbReference type="GO" id="GO:0005549">
    <property type="term" value="F:odorant binding"/>
    <property type="evidence" value="ECO:0000318"/>
    <property type="project" value="GO_Central"/>
</dbReference>
<keyword evidence="4" id="KW-0964">Secreted</keyword>
<dbReference type="GO" id="GO:0005615">
    <property type="term" value="C:extracellular space"/>
    <property type="evidence" value="ECO:0000318"/>
    <property type="project" value="GO_Central"/>
</dbReference>
<dbReference type="GO" id="GO:0036094">
    <property type="term" value="F:small molecule binding"/>
    <property type="evidence" value="ECO:0007669"/>
    <property type="project" value="InterPro"/>
</dbReference>
<dbReference type="STRING" id="9913.ENSBTAP00000055563"/>
<evidence type="ECO:0000313" key="11">
    <source>
        <dbReference type="Proteomes" id="UP000009136"/>
    </source>
</evidence>
<dbReference type="PANTHER" id="PTHR11430:SF89">
    <property type="entry name" value="ALLERGEN BOS D 2"/>
    <property type="match status" value="1"/>
</dbReference>
<evidence type="ECO:0000313" key="10">
    <source>
        <dbReference type="Ensembl" id="ENSBTAP00000106981.1"/>
    </source>
</evidence>
<dbReference type="InterPro" id="IPR022272">
    <property type="entry name" value="Lipocalin_CS"/>
</dbReference>
<evidence type="ECO:0000313" key="8">
    <source>
        <dbReference type="EMBL" id="AAI22740.1"/>
    </source>
</evidence>
<reference evidence="8" key="1">
    <citation type="submission" date="2006-08" db="EMBL/GenBank/DDBJ databases">
        <authorList>
            <person name="Moore S."/>
            <person name="Alexander L."/>
            <person name="Brownstein M."/>
            <person name="Guan L."/>
            <person name="Lobo S."/>
            <person name="Meng Y."/>
            <person name="Tanaguchi M."/>
            <person name="Wang Z."/>
            <person name="Yu J."/>
            <person name="Prange C."/>
            <person name="Schreiber K."/>
            <person name="Shenmen C."/>
            <person name="Wagner L."/>
            <person name="Bala M."/>
            <person name="Barbazuk S."/>
            <person name="Barber S."/>
            <person name="Babakaiff R."/>
            <person name="Beland J."/>
            <person name="Chun E."/>
            <person name="Del Rio L."/>
            <person name="Gibson S."/>
            <person name="Hanson R."/>
            <person name="Kirkpatrick R."/>
            <person name="Liu J."/>
            <person name="Matsuo C."/>
            <person name="Mayo M."/>
            <person name="Santos R.R."/>
            <person name="Stott J."/>
            <person name="Tsai M."/>
            <person name="Wong D."/>
            <person name="Siddiqui A."/>
            <person name="Holt R."/>
            <person name="Jones S.J."/>
            <person name="Marra M.A."/>
        </authorList>
    </citation>
    <scope>NUCLEOTIDE SEQUENCE</scope>
    <source>
        <strain evidence="8">Hereford</strain>
        <tissue evidence="8">Mammary gland</tissue>
    </source>
</reference>
<feature type="signal peptide" evidence="6">
    <location>
        <begin position="1"/>
        <end position="16"/>
    </location>
</feature>
<gene>
    <name evidence="8 9" type="primary">MGC151921</name>
</gene>
<dbReference type="OrthoDB" id="9450562at2759"/>
<name>Q0IIA2_BOVIN</name>
<feature type="chain" id="PRO_5014102319" evidence="6">
    <location>
        <begin position="17"/>
        <end position="172"/>
    </location>
</feature>
<dbReference type="GeneID" id="517854"/>
<keyword evidence="3" id="KW-0813">Transport</keyword>
<evidence type="ECO:0000256" key="2">
    <source>
        <dbReference type="ARBA" id="ARBA00006889"/>
    </source>
</evidence>
<evidence type="ECO:0000259" key="7">
    <source>
        <dbReference type="Pfam" id="PF00061"/>
    </source>
</evidence>
<dbReference type="AlphaFoldDB" id="Q0IIA2"/>
<dbReference type="SMR" id="Q0IIA2"/>
<comment type="subcellular location">
    <subcellularLocation>
        <location evidence="1">Secreted</location>
    </subcellularLocation>
</comment>
<keyword evidence="11" id="KW-1185">Reference proteome</keyword>
<dbReference type="PANTHER" id="PTHR11430">
    <property type="entry name" value="LIPOCALIN"/>
    <property type="match status" value="1"/>
</dbReference>
<dbReference type="InterPro" id="IPR002448">
    <property type="entry name" value="OBP-like"/>
</dbReference>
<dbReference type="VEuPathDB" id="HostDB:ENSBTAG00000046084"/>
<dbReference type="GeneTree" id="ENSGT01050000244868"/>
<dbReference type="HOGENOM" id="CLU_094061_4_2_1"/>
<evidence type="ECO:0000256" key="1">
    <source>
        <dbReference type="ARBA" id="ARBA00004613"/>
    </source>
</evidence>
<proteinExistence type="evidence at transcript level"/>
<evidence type="ECO:0000256" key="4">
    <source>
        <dbReference type="ARBA" id="ARBA00022525"/>
    </source>
</evidence>